<dbReference type="PANTHER" id="PTHR33397:SF3">
    <property type="entry name" value="MRNA NUCLEASE HEPT"/>
    <property type="match status" value="1"/>
</dbReference>
<dbReference type="GO" id="GO:0016787">
    <property type="term" value="F:hydrolase activity"/>
    <property type="evidence" value="ECO:0007669"/>
    <property type="project" value="UniProtKB-KW"/>
</dbReference>
<protein>
    <recommendedName>
        <fullName evidence="7">DUF86 domain-containing protein</fullName>
    </recommendedName>
</protein>
<dbReference type="RefSeq" id="WP_045087818.1">
    <property type="nucleotide sequence ID" value="NZ_LN824141.1"/>
</dbReference>
<dbReference type="Proteomes" id="UP000032809">
    <property type="component" value="Chromosome I"/>
</dbReference>
<dbReference type="GO" id="GO:0110001">
    <property type="term" value="C:toxin-antitoxin complex"/>
    <property type="evidence" value="ECO:0007669"/>
    <property type="project" value="InterPro"/>
</dbReference>
<proteinExistence type="inferred from homology"/>
<comment type="similarity">
    <text evidence="4">Belongs to the HepT RNase toxin family.</text>
</comment>
<evidence type="ECO:0000256" key="4">
    <source>
        <dbReference type="ARBA" id="ARBA00024207"/>
    </source>
</evidence>
<organism evidence="5 6">
    <name type="scientific">Defluviitoga tunisiensis</name>
    <dbReference type="NCBI Taxonomy" id="1006576"/>
    <lineage>
        <taxon>Bacteria</taxon>
        <taxon>Thermotogati</taxon>
        <taxon>Thermotogota</taxon>
        <taxon>Thermotogae</taxon>
        <taxon>Petrotogales</taxon>
        <taxon>Petrotogaceae</taxon>
        <taxon>Defluviitoga</taxon>
    </lineage>
</organism>
<dbReference type="Gene3D" id="1.20.120.580">
    <property type="entry name" value="bsu32300-like"/>
    <property type="match status" value="1"/>
</dbReference>
<dbReference type="InterPro" id="IPR008201">
    <property type="entry name" value="HepT-like"/>
</dbReference>
<evidence type="ECO:0000256" key="1">
    <source>
        <dbReference type="ARBA" id="ARBA00022649"/>
    </source>
</evidence>
<dbReference type="PANTHER" id="PTHR33397">
    <property type="entry name" value="UPF0331 PROTEIN YUTE"/>
    <property type="match status" value="1"/>
</dbReference>
<dbReference type="Pfam" id="PF01934">
    <property type="entry name" value="HepT-like"/>
    <property type="match status" value="1"/>
</dbReference>
<evidence type="ECO:0000256" key="3">
    <source>
        <dbReference type="ARBA" id="ARBA00022801"/>
    </source>
</evidence>
<evidence type="ECO:0000313" key="5">
    <source>
        <dbReference type="EMBL" id="CEP78345.1"/>
    </source>
</evidence>
<reference evidence="6" key="1">
    <citation type="submission" date="2014-11" db="EMBL/GenBank/DDBJ databases">
        <authorList>
            <person name="Wibberg D."/>
        </authorList>
    </citation>
    <scope>NUCLEOTIDE SEQUENCE [LARGE SCALE GENOMIC DNA]</scope>
    <source>
        <strain evidence="6">L3</strain>
    </source>
</reference>
<dbReference type="EMBL" id="LN824141">
    <property type="protein sequence ID" value="CEP78345.1"/>
    <property type="molecule type" value="Genomic_DNA"/>
</dbReference>
<dbReference type="AlphaFoldDB" id="A0A0C7P277"/>
<name>A0A0C7P277_DEFTU</name>
<evidence type="ECO:0000313" key="6">
    <source>
        <dbReference type="Proteomes" id="UP000032809"/>
    </source>
</evidence>
<dbReference type="HOGENOM" id="CLU_142825_1_1_0"/>
<sequence>MQNDIIINKTATIERCIYRINEEYNDDPENLKNYTKQDSIILNIQRACEACIDIAMHIVSTNKLGVPQTTRQVFDILNEANIIDERLADRLKAMVGFRNIAVHDYQALNLSIVQKIIEEHLNDFLEFTKITLKLLD</sequence>
<evidence type="ECO:0008006" key="7">
    <source>
        <dbReference type="Google" id="ProtNLM"/>
    </source>
</evidence>
<dbReference type="InterPro" id="IPR052379">
    <property type="entry name" value="Type_VII_TA_RNase"/>
</dbReference>
<keyword evidence="1" id="KW-1277">Toxin-antitoxin system</keyword>
<accession>A0A0C7P277</accession>
<evidence type="ECO:0000256" key="2">
    <source>
        <dbReference type="ARBA" id="ARBA00022722"/>
    </source>
</evidence>
<dbReference type="PATRIC" id="fig|1006576.9.peg.1033"/>
<keyword evidence="2" id="KW-0540">Nuclease</keyword>
<gene>
    <name evidence="5" type="ORF">DTL3_1041</name>
</gene>
<dbReference type="OrthoDB" id="9796612at2"/>
<dbReference type="GO" id="GO:0004540">
    <property type="term" value="F:RNA nuclease activity"/>
    <property type="evidence" value="ECO:0007669"/>
    <property type="project" value="InterPro"/>
</dbReference>
<dbReference type="NCBIfam" id="NF047751">
    <property type="entry name" value="HepT_toxin"/>
    <property type="match status" value="1"/>
</dbReference>
<keyword evidence="6" id="KW-1185">Reference proteome</keyword>
<dbReference type="InterPro" id="IPR037038">
    <property type="entry name" value="HepT-like_sf"/>
</dbReference>
<dbReference type="KEGG" id="dtn:DTL3_1041"/>
<keyword evidence="3" id="KW-0378">Hydrolase</keyword>